<keyword evidence="5 14" id="KW-0067">ATP-binding</keyword>
<dbReference type="OrthoDB" id="18209at2157"/>
<dbReference type="Proteomes" id="UP000033066">
    <property type="component" value="Chromosome"/>
</dbReference>
<gene>
    <name evidence="14" type="ORF">MSBR3_2685</name>
</gene>
<dbReference type="SMART" id="SM00382">
    <property type="entry name" value="AAA"/>
    <property type="match status" value="1"/>
</dbReference>
<keyword evidence="3" id="KW-1003">Cell membrane</keyword>
<dbReference type="Gene3D" id="3.40.50.300">
    <property type="entry name" value="P-loop containing nucleotide triphosphate hydrolases"/>
    <property type="match status" value="1"/>
</dbReference>
<evidence type="ECO:0000256" key="4">
    <source>
        <dbReference type="ARBA" id="ARBA00022741"/>
    </source>
</evidence>
<dbReference type="STRING" id="1434107.MSBR3_2685"/>
<dbReference type="SUPFAM" id="SSF52540">
    <property type="entry name" value="P-loop containing nucleoside triphosphate hydrolases"/>
    <property type="match status" value="1"/>
</dbReference>
<evidence type="ECO:0000256" key="8">
    <source>
        <dbReference type="ARBA" id="ARBA00023136"/>
    </source>
</evidence>
<keyword evidence="15" id="KW-1185">Reference proteome</keyword>
<evidence type="ECO:0000256" key="9">
    <source>
        <dbReference type="ARBA" id="ARBA00038669"/>
    </source>
</evidence>
<dbReference type="InterPro" id="IPR013563">
    <property type="entry name" value="Oligopep_ABC_C"/>
</dbReference>
<dbReference type="InterPro" id="IPR003593">
    <property type="entry name" value="AAA+_ATPase"/>
</dbReference>
<evidence type="ECO:0000256" key="7">
    <source>
        <dbReference type="ARBA" id="ARBA00023065"/>
    </source>
</evidence>
<dbReference type="NCBIfam" id="TIGR01727">
    <property type="entry name" value="oligo_HPY"/>
    <property type="match status" value="1"/>
</dbReference>
<dbReference type="GO" id="GO:0005886">
    <property type="term" value="C:plasma membrane"/>
    <property type="evidence" value="ECO:0007669"/>
    <property type="project" value="UniProtKB-SubCell"/>
</dbReference>
<dbReference type="PROSITE" id="PS50893">
    <property type="entry name" value="ABC_TRANSPORTER_2"/>
    <property type="match status" value="1"/>
</dbReference>
<dbReference type="PATRIC" id="fig|1434107.4.peg.3402"/>
<evidence type="ECO:0000256" key="6">
    <source>
        <dbReference type="ARBA" id="ARBA00022967"/>
    </source>
</evidence>
<dbReference type="AlphaFoldDB" id="A0A0E3SP28"/>
<evidence type="ECO:0000256" key="2">
    <source>
        <dbReference type="ARBA" id="ARBA00022448"/>
    </source>
</evidence>
<dbReference type="EC" id="7.2.2.11" evidence="10"/>
<dbReference type="FunFam" id="3.40.50.300:FF:000016">
    <property type="entry name" value="Oligopeptide ABC transporter ATP-binding component"/>
    <property type="match status" value="1"/>
</dbReference>
<evidence type="ECO:0000256" key="11">
    <source>
        <dbReference type="ARBA" id="ARBA00044143"/>
    </source>
</evidence>
<reference evidence="14" key="1">
    <citation type="submission" date="2014-07" db="EMBL/GenBank/DDBJ databases">
        <title>Methanogenic archaea and the global carbon cycle.</title>
        <authorList>
            <person name="Henriksen J.R."/>
            <person name="Luke J."/>
            <person name="Reinhart S."/>
            <person name="Benedict M.N."/>
            <person name="Youngblut N.D."/>
            <person name="Metcalf M.E."/>
            <person name="Whitaker R.J."/>
            <person name="Metcalf W.W."/>
        </authorList>
    </citation>
    <scope>NUCLEOTIDE SEQUENCE [LARGE SCALE GENOMIC DNA]</scope>
    <source>
        <strain evidence="14">3</strain>
    </source>
</reference>
<evidence type="ECO:0000313" key="14">
    <source>
        <dbReference type="EMBL" id="AKB83263.1"/>
    </source>
</evidence>
<feature type="domain" description="ABC transporter" evidence="13">
    <location>
        <begin position="5"/>
        <end position="254"/>
    </location>
</feature>
<dbReference type="InterPro" id="IPR050388">
    <property type="entry name" value="ABC_Ni/Peptide_Import"/>
</dbReference>
<dbReference type="HOGENOM" id="CLU_000604_1_23_2"/>
<dbReference type="EMBL" id="CP009517">
    <property type="protein sequence ID" value="AKB83263.1"/>
    <property type="molecule type" value="Genomic_DNA"/>
</dbReference>
<organism evidence="14 15">
    <name type="scientific">Methanosarcina barkeri 3</name>
    <dbReference type="NCBI Taxonomy" id="1434107"/>
    <lineage>
        <taxon>Archaea</taxon>
        <taxon>Methanobacteriati</taxon>
        <taxon>Methanobacteriota</taxon>
        <taxon>Stenosarchaea group</taxon>
        <taxon>Methanomicrobia</taxon>
        <taxon>Methanosarcinales</taxon>
        <taxon>Methanosarcinaceae</taxon>
        <taxon>Methanosarcina</taxon>
    </lineage>
</organism>
<evidence type="ECO:0000313" key="15">
    <source>
        <dbReference type="Proteomes" id="UP000033066"/>
    </source>
</evidence>
<keyword evidence="4" id="KW-0547">Nucleotide-binding</keyword>
<dbReference type="GO" id="GO:0005524">
    <property type="term" value="F:ATP binding"/>
    <property type="evidence" value="ECO:0007669"/>
    <property type="project" value="UniProtKB-KW"/>
</dbReference>
<dbReference type="InterPro" id="IPR027417">
    <property type="entry name" value="P-loop_NTPase"/>
</dbReference>
<comment type="catalytic activity">
    <reaction evidence="12">
        <text>Ni(2+)(out) + ATP + H2O = Ni(2+)(in) + ADP + phosphate + H(+)</text>
        <dbReference type="Rhea" id="RHEA:15557"/>
        <dbReference type="ChEBI" id="CHEBI:15377"/>
        <dbReference type="ChEBI" id="CHEBI:15378"/>
        <dbReference type="ChEBI" id="CHEBI:30616"/>
        <dbReference type="ChEBI" id="CHEBI:43474"/>
        <dbReference type="ChEBI" id="CHEBI:49786"/>
        <dbReference type="ChEBI" id="CHEBI:456216"/>
        <dbReference type="EC" id="7.2.2.11"/>
    </reaction>
    <physiologicalReaction direction="left-to-right" evidence="12">
        <dbReference type="Rhea" id="RHEA:15558"/>
    </physiologicalReaction>
</comment>
<comment type="subcellular location">
    <subcellularLocation>
        <location evidence="1">Cell membrane</location>
        <topology evidence="1">Peripheral membrane protein</topology>
    </subcellularLocation>
</comment>
<dbReference type="PANTHER" id="PTHR43297">
    <property type="entry name" value="OLIGOPEPTIDE TRANSPORT ATP-BINDING PROTEIN APPD"/>
    <property type="match status" value="1"/>
</dbReference>
<protein>
    <recommendedName>
        <fullName evidence="11">Nickel import system ATP-binding protein NikD</fullName>
        <ecNumber evidence="10">7.2.2.11</ecNumber>
    </recommendedName>
</protein>
<dbReference type="Pfam" id="PF08352">
    <property type="entry name" value="oligo_HPY"/>
    <property type="match status" value="1"/>
</dbReference>
<comment type="subunit">
    <text evidence="9">The complex is composed of two ATP-binding proteins (NikD and NikE), two transmembrane proteins (NikB and NikC) and a solute-binding protein (NikA).</text>
</comment>
<accession>A0A0E3SP28</accession>
<evidence type="ECO:0000256" key="12">
    <source>
        <dbReference type="ARBA" id="ARBA00048610"/>
    </source>
</evidence>
<dbReference type="GO" id="GO:0015413">
    <property type="term" value="F:ABC-type nickel transporter activity"/>
    <property type="evidence" value="ECO:0007669"/>
    <property type="project" value="UniProtKB-EC"/>
</dbReference>
<dbReference type="GO" id="GO:0016887">
    <property type="term" value="F:ATP hydrolysis activity"/>
    <property type="evidence" value="ECO:0007669"/>
    <property type="project" value="InterPro"/>
</dbReference>
<keyword evidence="7" id="KW-0406">Ion transport</keyword>
<evidence type="ECO:0000256" key="1">
    <source>
        <dbReference type="ARBA" id="ARBA00004202"/>
    </source>
</evidence>
<dbReference type="RefSeq" id="WP_048108918.1">
    <property type="nucleotide sequence ID" value="NZ_CP009517.1"/>
</dbReference>
<dbReference type="Pfam" id="PF00005">
    <property type="entry name" value="ABC_tran"/>
    <property type="match status" value="1"/>
</dbReference>
<dbReference type="GO" id="GO:0015833">
    <property type="term" value="P:peptide transport"/>
    <property type="evidence" value="ECO:0007669"/>
    <property type="project" value="InterPro"/>
</dbReference>
<evidence type="ECO:0000259" key="13">
    <source>
        <dbReference type="PROSITE" id="PS50893"/>
    </source>
</evidence>
<dbReference type="PANTHER" id="PTHR43297:SF13">
    <property type="entry name" value="NICKEL ABC TRANSPORTER, ATP-BINDING PROTEIN"/>
    <property type="match status" value="1"/>
</dbReference>
<keyword evidence="8" id="KW-0472">Membrane</keyword>
<dbReference type="CDD" id="cd03257">
    <property type="entry name" value="ABC_NikE_OppD_transporters"/>
    <property type="match status" value="1"/>
</dbReference>
<evidence type="ECO:0000256" key="3">
    <source>
        <dbReference type="ARBA" id="ARBA00022475"/>
    </source>
</evidence>
<evidence type="ECO:0000256" key="10">
    <source>
        <dbReference type="ARBA" id="ARBA00039098"/>
    </source>
</evidence>
<dbReference type="KEGG" id="mbak:MSBR3_2685"/>
<evidence type="ECO:0000256" key="5">
    <source>
        <dbReference type="ARBA" id="ARBA00022840"/>
    </source>
</evidence>
<keyword evidence="2" id="KW-0813">Transport</keyword>
<sequence>MEKLLEIKNLCTHFDSRNGCVNAVCNVNMDIHRRQIVGLIGETGCGKSVLGQSVLKLLPKNACITGKILFEGKDILKMSVKELRAVRGHRIAFICQNPAEALNPLMKNGTQIMESVRINQALSKKECRKTSIDLLSILGFSEPKAIMHKYPNELSGGMKQRVLAAMGMSGYPSLLIADEPTKGLDAIKRRQVIATIRKFTETTGCAVLIITHDLKFASVICDTIAVMYAGEIVETGDVETLFNDPKHPYLMALIKSQPCKGLNVLNGTVCSLIDLPSNCRFFDRCSYAAGICKDQHPDLLTLNEAHRVRCLKYV</sequence>
<keyword evidence="6" id="KW-1278">Translocase</keyword>
<dbReference type="InterPro" id="IPR003439">
    <property type="entry name" value="ABC_transporter-like_ATP-bd"/>
</dbReference>
<proteinExistence type="predicted"/>
<dbReference type="GeneID" id="24790307"/>
<name>A0A0E3SP28_METBA</name>